<keyword evidence="1" id="KW-0472">Membrane</keyword>
<evidence type="ECO:0000313" key="2">
    <source>
        <dbReference type="EMBL" id="HJH42441.1"/>
    </source>
</evidence>
<sequence length="71" mass="7329">MLVSTTVVGLIIAGLAFLSVRRLWRNGLCDCHKDSPYGDGCAGGCAGCSGCAAAARMAADLERAAEANRQR</sequence>
<evidence type="ECO:0000256" key="1">
    <source>
        <dbReference type="SAM" id="Phobius"/>
    </source>
</evidence>
<dbReference type="AlphaFoldDB" id="A0A2K2U1T8"/>
<reference evidence="2" key="3">
    <citation type="submission" date="2021-09" db="EMBL/GenBank/DDBJ databases">
        <authorList>
            <person name="Gilroy R."/>
        </authorList>
    </citation>
    <scope>NUCLEOTIDE SEQUENCE</scope>
    <source>
        <strain evidence="2">USAMLcec12-2067</strain>
    </source>
</reference>
<protein>
    <recommendedName>
        <fullName evidence="5">FeoB-associated Cys-rich membrane protein</fullName>
    </recommendedName>
</protein>
<evidence type="ECO:0000313" key="4">
    <source>
        <dbReference type="Proteomes" id="UP000236488"/>
    </source>
</evidence>
<reference evidence="2" key="2">
    <citation type="journal article" date="2021" name="PeerJ">
        <title>Extensive microbial diversity within the chicken gut microbiome revealed by metagenomics and culture.</title>
        <authorList>
            <person name="Gilroy R."/>
            <person name="Ravi A."/>
            <person name="Getino M."/>
            <person name="Pursley I."/>
            <person name="Horton D.L."/>
            <person name="Alikhan N.F."/>
            <person name="Baker D."/>
            <person name="Gharbi K."/>
            <person name="Hall N."/>
            <person name="Watson M."/>
            <person name="Adriaenssens E.M."/>
            <person name="Foster-Nyarko E."/>
            <person name="Jarju S."/>
            <person name="Secka A."/>
            <person name="Antonio M."/>
            <person name="Oren A."/>
            <person name="Chaudhuri R.R."/>
            <person name="La Ragione R."/>
            <person name="Hildebrand F."/>
            <person name="Pallen M.J."/>
        </authorList>
    </citation>
    <scope>NUCLEOTIDE SEQUENCE</scope>
    <source>
        <strain evidence="2">USAMLcec12-2067</strain>
    </source>
</reference>
<dbReference type="Proteomes" id="UP000789325">
    <property type="component" value="Unassembled WGS sequence"/>
</dbReference>
<dbReference type="Proteomes" id="UP000236488">
    <property type="component" value="Unassembled WGS sequence"/>
</dbReference>
<reference evidence="3 4" key="1">
    <citation type="journal article" date="2018" name="Int. J. Syst. Evol. Microbiol.">
        <title>Rubneribacter badeniensis gen. nov., sp. nov. and Enteroscipio rubneri gen. nov., sp. nov., new members of the Eggerthellaceae isolated from human faeces.</title>
        <authorList>
            <person name="Danylec N."/>
            <person name="Gobl A."/>
            <person name="Stoll D.A."/>
            <person name="Hetzer B."/>
            <person name="Kulling S.E."/>
            <person name="Huch M."/>
        </authorList>
    </citation>
    <scope>NUCLEOTIDE SEQUENCE [LARGE SCALE GENOMIC DNA]</scope>
    <source>
        <strain evidence="3 4">ResAG-85</strain>
    </source>
</reference>
<comment type="caution">
    <text evidence="3">The sequence shown here is derived from an EMBL/GenBank/DDBJ whole genome shotgun (WGS) entry which is preliminary data.</text>
</comment>
<accession>A0A2K2U1T8</accession>
<evidence type="ECO:0008006" key="5">
    <source>
        <dbReference type="Google" id="ProtNLM"/>
    </source>
</evidence>
<organism evidence="3 4">
    <name type="scientific">Rubneribacter badeniensis</name>
    <dbReference type="NCBI Taxonomy" id="2070688"/>
    <lineage>
        <taxon>Bacteria</taxon>
        <taxon>Bacillati</taxon>
        <taxon>Actinomycetota</taxon>
        <taxon>Coriobacteriia</taxon>
        <taxon>Eggerthellales</taxon>
        <taxon>Eggerthellaceae</taxon>
        <taxon>Rubneribacter</taxon>
    </lineage>
</organism>
<evidence type="ECO:0000313" key="3">
    <source>
        <dbReference type="EMBL" id="PNV64261.1"/>
    </source>
</evidence>
<feature type="transmembrane region" description="Helical" evidence="1">
    <location>
        <begin position="6"/>
        <end position="24"/>
    </location>
</feature>
<keyword evidence="1" id="KW-1133">Transmembrane helix</keyword>
<keyword evidence="1" id="KW-0812">Transmembrane</keyword>
<dbReference type="RefSeq" id="WP_087198448.1">
    <property type="nucleotide sequence ID" value="NZ_PPEL01000128.1"/>
</dbReference>
<dbReference type="EMBL" id="PPEL01000128">
    <property type="protein sequence ID" value="PNV64261.1"/>
    <property type="molecule type" value="Genomic_DNA"/>
</dbReference>
<name>A0A2K2U1T8_9ACTN</name>
<proteinExistence type="predicted"/>
<dbReference type="EMBL" id="DYZL01000029">
    <property type="protein sequence ID" value="HJH42441.1"/>
    <property type="molecule type" value="Genomic_DNA"/>
</dbReference>
<keyword evidence="4" id="KW-1185">Reference proteome</keyword>
<gene>
    <name evidence="3" type="ORF">C2L80_12895</name>
    <name evidence="2" type="ORF">K8V16_01425</name>
</gene>